<dbReference type="InterPro" id="IPR032263">
    <property type="entry name" value="Citrate-bd"/>
</dbReference>
<evidence type="ECO:0000256" key="5">
    <source>
        <dbReference type="ARBA" id="ARBA00022490"/>
    </source>
</evidence>
<evidence type="ECO:0000259" key="15">
    <source>
        <dbReference type="Pfam" id="PF24948"/>
    </source>
</evidence>
<keyword evidence="8" id="KW-0547">Nucleotide-binding</keyword>
<dbReference type="FunFam" id="3.30.470.110:FF:000002">
    <property type="entry name" value="ATP-citrate synthase alpha chain protein"/>
    <property type="match status" value="1"/>
</dbReference>
<proteinExistence type="inferred from homology"/>
<dbReference type="Pfam" id="PF24948">
    <property type="entry name" value="Citrate_synth_N"/>
    <property type="match status" value="1"/>
</dbReference>
<keyword evidence="5" id="KW-0963">Cytoplasm</keyword>
<organism evidence="16 17">
    <name type="scientific">Phtheirospermum japonicum</name>
    <dbReference type="NCBI Taxonomy" id="374723"/>
    <lineage>
        <taxon>Eukaryota</taxon>
        <taxon>Viridiplantae</taxon>
        <taxon>Streptophyta</taxon>
        <taxon>Embryophyta</taxon>
        <taxon>Tracheophyta</taxon>
        <taxon>Spermatophyta</taxon>
        <taxon>Magnoliopsida</taxon>
        <taxon>eudicotyledons</taxon>
        <taxon>Gunneridae</taxon>
        <taxon>Pentapetalae</taxon>
        <taxon>asterids</taxon>
        <taxon>lamiids</taxon>
        <taxon>Lamiales</taxon>
        <taxon>Orobanchaceae</taxon>
        <taxon>Orobanchaceae incertae sedis</taxon>
        <taxon>Phtheirospermum</taxon>
    </lineage>
</organism>
<dbReference type="SUPFAM" id="SSF56059">
    <property type="entry name" value="Glutathione synthetase ATP-binding domain-like"/>
    <property type="match status" value="1"/>
</dbReference>
<dbReference type="GO" id="GO:0003878">
    <property type="term" value="F:ATP citrate synthase activity"/>
    <property type="evidence" value="ECO:0007669"/>
    <property type="project" value="UniProtKB-EC"/>
</dbReference>
<comment type="subcellular location">
    <subcellularLocation>
        <location evidence="1">Cytoplasm</location>
        <location evidence="1">Cytosol</location>
    </subcellularLocation>
</comment>
<accession>A0A830BK77</accession>
<keyword evidence="17" id="KW-1185">Reference proteome</keyword>
<dbReference type="OrthoDB" id="3261737at2759"/>
<keyword evidence="9" id="KW-0067">ATP-binding</keyword>
<comment type="similarity">
    <text evidence="2">Belongs to the succinate/malate CoA ligase beta subunit family.</text>
</comment>
<evidence type="ECO:0000259" key="14">
    <source>
        <dbReference type="Pfam" id="PF16114"/>
    </source>
</evidence>
<evidence type="ECO:0000256" key="6">
    <source>
        <dbReference type="ARBA" id="ARBA00022516"/>
    </source>
</evidence>
<comment type="function">
    <text evidence="13">ATP citrate-lyase is the primary enzyme responsible for the synthesis of cytosolic acetyl-CoA, used for the elongation of fatty acids and biosynthesis of isoprenoids, flavonoids and malonated derivatives. May supply substrate to the cytosolic acetyl-CoA carboxylase, which generates the malonyl-CoA used for the synthesis of a multitude of compounds, including very long chain fatty acids and flavonoids. Required for normal growth and development and elongation of C18 fatty acids to C20 to C24 fatty acids in seeds. In contrast to all known animal ACL enzymes having a homomeric structure, plant ACLs are composed of alpha and beta chains.</text>
</comment>
<evidence type="ECO:0000313" key="17">
    <source>
        <dbReference type="Proteomes" id="UP000653305"/>
    </source>
</evidence>
<dbReference type="InterPro" id="IPR056749">
    <property type="entry name" value="Citrate_synth_N"/>
</dbReference>
<dbReference type="FunFam" id="3.40.50.261:FF:000008">
    <property type="entry name" value="ATP-citrate synthase alpha chain protein"/>
    <property type="match status" value="1"/>
</dbReference>
<evidence type="ECO:0000256" key="1">
    <source>
        <dbReference type="ARBA" id="ARBA00004514"/>
    </source>
</evidence>
<name>A0A830BK77_9LAMI</name>
<evidence type="ECO:0000256" key="8">
    <source>
        <dbReference type="ARBA" id="ARBA00022741"/>
    </source>
</evidence>
<dbReference type="GO" id="GO:0042709">
    <property type="term" value="C:succinate-CoA ligase complex"/>
    <property type="evidence" value="ECO:0007669"/>
    <property type="project" value="TreeGrafter"/>
</dbReference>
<evidence type="ECO:0000256" key="2">
    <source>
        <dbReference type="ARBA" id="ARBA00009182"/>
    </source>
</evidence>
<keyword evidence="10" id="KW-0443">Lipid metabolism</keyword>
<dbReference type="InterPro" id="IPR016102">
    <property type="entry name" value="Succinyl-CoA_synth-like"/>
</dbReference>
<dbReference type="EC" id="2.3.3.8" evidence="4"/>
<dbReference type="PANTHER" id="PTHR11815">
    <property type="entry name" value="SUCCINYL-COA SYNTHETASE BETA CHAIN"/>
    <property type="match status" value="1"/>
</dbReference>
<dbReference type="EMBL" id="BMAC01000159">
    <property type="protein sequence ID" value="GFP88020.1"/>
    <property type="molecule type" value="Genomic_DNA"/>
</dbReference>
<dbReference type="Pfam" id="PF16114">
    <property type="entry name" value="Citrate_bind"/>
    <property type="match status" value="1"/>
</dbReference>
<evidence type="ECO:0000313" key="16">
    <source>
        <dbReference type="EMBL" id="GFP88020.1"/>
    </source>
</evidence>
<evidence type="ECO:0000256" key="10">
    <source>
        <dbReference type="ARBA" id="ARBA00023098"/>
    </source>
</evidence>
<comment type="subunit">
    <text evidence="3">Heterooctamer of 4 alpha and 4 beta chains.</text>
</comment>
<feature type="domain" description="ATP-citrate synthase citrate-binding" evidence="14">
    <location>
        <begin position="241"/>
        <end position="407"/>
    </location>
</feature>
<dbReference type="GO" id="GO:0005524">
    <property type="term" value="F:ATP binding"/>
    <property type="evidence" value="ECO:0007669"/>
    <property type="project" value="UniProtKB-KW"/>
</dbReference>
<evidence type="ECO:0000256" key="7">
    <source>
        <dbReference type="ARBA" id="ARBA00022679"/>
    </source>
</evidence>
<dbReference type="GO" id="GO:0006629">
    <property type="term" value="P:lipid metabolic process"/>
    <property type="evidence" value="ECO:0007669"/>
    <property type="project" value="UniProtKB-KW"/>
</dbReference>
<dbReference type="GO" id="GO:0006104">
    <property type="term" value="P:succinyl-CoA metabolic process"/>
    <property type="evidence" value="ECO:0007669"/>
    <property type="project" value="TreeGrafter"/>
</dbReference>
<evidence type="ECO:0000256" key="12">
    <source>
        <dbReference type="ARBA" id="ARBA00047593"/>
    </source>
</evidence>
<evidence type="ECO:0000256" key="13">
    <source>
        <dbReference type="ARBA" id="ARBA00053605"/>
    </source>
</evidence>
<dbReference type="Gene3D" id="3.30.470.110">
    <property type="match status" value="1"/>
</dbReference>
<dbReference type="GO" id="GO:0004775">
    <property type="term" value="F:succinate-CoA ligase (ADP-forming) activity"/>
    <property type="evidence" value="ECO:0007669"/>
    <property type="project" value="TreeGrafter"/>
</dbReference>
<dbReference type="GO" id="GO:0006085">
    <property type="term" value="P:acetyl-CoA biosynthetic process"/>
    <property type="evidence" value="ECO:0007669"/>
    <property type="project" value="UniProtKB-ARBA"/>
</dbReference>
<evidence type="ECO:0000256" key="3">
    <source>
        <dbReference type="ARBA" id="ARBA00011412"/>
    </source>
</evidence>
<gene>
    <name evidence="16" type="ORF">PHJA_000945700</name>
</gene>
<keyword evidence="11" id="KW-0012">Acyltransferase</keyword>
<dbReference type="Gene3D" id="3.40.50.261">
    <property type="entry name" value="Succinyl-CoA synthetase domains"/>
    <property type="match status" value="1"/>
</dbReference>
<comment type="caution">
    <text evidence="16">The sequence shown here is derived from an EMBL/GenBank/DDBJ whole genome shotgun (WGS) entry which is preliminary data.</text>
</comment>
<keyword evidence="7" id="KW-0808">Transferase</keyword>
<comment type="catalytic activity">
    <reaction evidence="12">
        <text>oxaloacetate + acetyl-CoA + ADP + phosphate = citrate + ATP + CoA</text>
        <dbReference type="Rhea" id="RHEA:21160"/>
        <dbReference type="ChEBI" id="CHEBI:16452"/>
        <dbReference type="ChEBI" id="CHEBI:16947"/>
        <dbReference type="ChEBI" id="CHEBI:30616"/>
        <dbReference type="ChEBI" id="CHEBI:43474"/>
        <dbReference type="ChEBI" id="CHEBI:57287"/>
        <dbReference type="ChEBI" id="CHEBI:57288"/>
        <dbReference type="ChEBI" id="CHEBI:456216"/>
        <dbReference type="EC" id="2.3.3.8"/>
    </reaction>
</comment>
<evidence type="ECO:0000256" key="9">
    <source>
        <dbReference type="ARBA" id="ARBA00022840"/>
    </source>
</evidence>
<dbReference type="PANTHER" id="PTHR11815:SF10">
    <property type="entry name" value="SUCCINATE--COA LIGASE [GDP-FORMING] SUBUNIT BETA, MITOCHONDRIAL"/>
    <property type="match status" value="1"/>
</dbReference>
<sequence length="413" mass="45554">MARKKIREYDSKRLLKEHFKRISGSELEIKSAQVTESTNFEELVDNEPWMSSTKLVVKPDMLFGKRGKSGLVALNLDLAGVAAFVKERLGKEVEMGGCKGPITTFIVEPFVPHNEEYYLNIVSERLGCSISFSECGGIEIEENWDKVKTIFVSTGASFTSELCAPLVATLPLESKDVIEKFIKSVYALFLDLDFTFLEMNPFTLVDGKPYPLDMRGELDDTATFKNFKKWGNIEFPMPFGRVMSPTESFIHGLDEKTSASLKFTVLNPKGRIWTMVAGGGASVIYADTVGDLGYASELGNYAEYSGAPNEEECATADPDGRKRALVIGGGIANFTDVATTFSGIIRALREKETKLKSARMHLYVRRGGPNYQKGLEKMRTLAEEIGIPIEVYGPEATMTGICKQAIECISAAA</sequence>
<feature type="domain" description="ATP-citrate synthase ATP-grasp" evidence="15">
    <location>
        <begin position="2"/>
        <end position="230"/>
    </location>
</feature>
<evidence type="ECO:0000256" key="4">
    <source>
        <dbReference type="ARBA" id="ARBA00012639"/>
    </source>
</evidence>
<protein>
    <recommendedName>
        <fullName evidence="4">ATP citrate synthase</fullName>
        <ecNumber evidence="4">2.3.3.8</ecNumber>
    </recommendedName>
</protein>
<keyword evidence="6" id="KW-0444">Lipid biosynthesis</keyword>
<dbReference type="GO" id="GO:0006099">
    <property type="term" value="P:tricarboxylic acid cycle"/>
    <property type="evidence" value="ECO:0007669"/>
    <property type="project" value="TreeGrafter"/>
</dbReference>
<dbReference type="Proteomes" id="UP000653305">
    <property type="component" value="Unassembled WGS sequence"/>
</dbReference>
<reference evidence="16" key="1">
    <citation type="submission" date="2020-07" db="EMBL/GenBank/DDBJ databases">
        <title>Ethylene signaling mediates host invasion by parasitic plants.</title>
        <authorList>
            <person name="Yoshida S."/>
        </authorList>
    </citation>
    <scope>NUCLEOTIDE SEQUENCE</scope>
    <source>
        <strain evidence="16">Okayama</strain>
    </source>
</reference>
<dbReference type="AlphaFoldDB" id="A0A830BK77"/>
<dbReference type="SUPFAM" id="SSF52210">
    <property type="entry name" value="Succinyl-CoA synthetase domains"/>
    <property type="match status" value="1"/>
</dbReference>
<evidence type="ECO:0000256" key="11">
    <source>
        <dbReference type="ARBA" id="ARBA00023315"/>
    </source>
</evidence>
<dbReference type="GO" id="GO:0005829">
    <property type="term" value="C:cytosol"/>
    <property type="evidence" value="ECO:0007669"/>
    <property type="project" value="UniProtKB-SubCell"/>
</dbReference>